<dbReference type="PANTHER" id="PTHR43004:SF8">
    <property type="entry name" value="FAD-BINDING DOMAIN-CONTAINING PROTEIN-RELATED"/>
    <property type="match status" value="1"/>
</dbReference>
<sequence length="598" mass="65378">MPVFDDGQSETEIPVGVVETDVLVVGSGPAGSAAALFLSHLGIPNIMITKYRWTANTPRAHITNQRAMEIFRDLGIEDQVLADATDHALVGDTVFCTSIAGEEIGRIRTWGTSPAREADYQLASPCLTVDIPQTYLEPILVRNATVRGTQARFSTEYLSHTQDAEGVDVRVLDRLTGSEYTIRARYLIGADGARSKVAADIDLPYQGRMDIAGSMNITFKADIEPYVGHRPSVLYWVVQPGSNVGGIGAGLVRMVRPWNEWLIVWGYDIDDEPPTVDEAAAQQIVRNLLGMPELEVEITGTSLWGNNEMYATHLQNGRVFCAGDAIHRHPPSNGLGSNTSVQDSYNLVWKLAAVLRGQADPSLLDTYSVERAPVAERIVKRANKSSREFVDIFVALGITGARSEAEMIEQIEERKANTPEGAAKRAALVRAMELKNYEFNAHGVELGQFYRSSAIVSDGSEPPEPVRDPDLYYQASTVPGSHLPHAWVGDNKRRLAMMDLAPYDRFTLITGVAGEAWAAAADKVAHELGVPLTTVVIGPGREVTDLYYDWAKLREVEESGALLVRPDKHIAWRSGSLPADAERELHDALASVLGRNGI</sequence>
<keyword evidence="4" id="KW-0503">Monooxygenase</keyword>
<accession>A0ABV6XEW5</accession>
<name>A0ABV6XEW5_9ACTN</name>
<dbReference type="InterPro" id="IPR036188">
    <property type="entry name" value="FAD/NAD-bd_sf"/>
</dbReference>
<dbReference type="InterPro" id="IPR002938">
    <property type="entry name" value="FAD-bd"/>
</dbReference>
<feature type="domain" description="FAD-binding" evidence="3">
    <location>
        <begin position="19"/>
        <end position="382"/>
    </location>
</feature>
<organism evidence="4 5">
    <name type="scientific">Streptacidiphilus jeojiensis</name>
    <dbReference type="NCBI Taxonomy" id="3229225"/>
    <lineage>
        <taxon>Bacteria</taxon>
        <taxon>Bacillati</taxon>
        <taxon>Actinomycetota</taxon>
        <taxon>Actinomycetes</taxon>
        <taxon>Kitasatosporales</taxon>
        <taxon>Streptomycetaceae</taxon>
        <taxon>Streptacidiphilus</taxon>
    </lineage>
</organism>
<evidence type="ECO:0000256" key="2">
    <source>
        <dbReference type="ARBA" id="ARBA00022827"/>
    </source>
</evidence>
<dbReference type="GO" id="GO:0004497">
    <property type="term" value="F:monooxygenase activity"/>
    <property type="evidence" value="ECO:0007669"/>
    <property type="project" value="UniProtKB-KW"/>
</dbReference>
<dbReference type="RefSeq" id="WP_380561670.1">
    <property type="nucleotide sequence ID" value="NZ_JBEUKS010000001.1"/>
</dbReference>
<keyword evidence="4" id="KW-0560">Oxidoreductase</keyword>
<dbReference type="PANTHER" id="PTHR43004">
    <property type="entry name" value="TRK SYSTEM POTASSIUM UPTAKE PROTEIN"/>
    <property type="match status" value="1"/>
</dbReference>
<comment type="caution">
    <text evidence="4">The sequence shown here is derived from an EMBL/GenBank/DDBJ whole genome shotgun (WGS) entry which is preliminary data.</text>
</comment>
<dbReference type="EMBL" id="JBEUKS010000001">
    <property type="protein sequence ID" value="MFC1436795.1"/>
    <property type="molecule type" value="Genomic_DNA"/>
</dbReference>
<keyword evidence="2" id="KW-0274">FAD</keyword>
<dbReference type="PRINTS" id="PR00420">
    <property type="entry name" value="RNGMNOXGNASE"/>
</dbReference>
<protein>
    <submittedName>
        <fullName evidence="4">FAD-dependent monooxygenase</fullName>
    </submittedName>
</protein>
<dbReference type="Gene3D" id="3.40.30.120">
    <property type="match status" value="1"/>
</dbReference>
<gene>
    <name evidence="4" type="ORF">ABUW04_00860</name>
</gene>
<evidence type="ECO:0000313" key="4">
    <source>
        <dbReference type="EMBL" id="MFC1436795.1"/>
    </source>
</evidence>
<evidence type="ECO:0000313" key="5">
    <source>
        <dbReference type="Proteomes" id="UP001592581"/>
    </source>
</evidence>
<dbReference type="InterPro" id="IPR050641">
    <property type="entry name" value="RIFMO-like"/>
</dbReference>
<dbReference type="SUPFAM" id="SSF51905">
    <property type="entry name" value="FAD/NAD(P)-binding domain"/>
    <property type="match status" value="1"/>
</dbReference>
<keyword evidence="5" id="KW-1185">Reference proteome</keyword>
<evidence type="ECO:0000259" key="3">
    <source>
        <dbReference type="Pfam" id="PF01494"/>
    </source>
</evidence>
<dbReference type="Pfam" id="PF21274">
    <property type="entry name" value="Rng_hyd_C"/>
    <property type="match status" value="1"/>
</dbReference>
<dbReference type="Pfam" id="PF01494">
    <property type="entry name" value="FAD_binding_3"/>
    <property type="match status" value="1"/>
</dbReference>
<keyword evidence="1" id="KW-0285">Flavoprotein</keyword>
<dbReference type="Proteomes" id="UP001592581">
    <property type="component" value="Unassembled WGS sequence"/>
</dbReference>
<reference evidence="4 5" key="1">
    <citation type="submission" date="2024-06" db="EMBL/GenBank/DDBJ databases">
        <authorList>
            <person name="Lee S.D."/>
        </authorList>
    </citation>
    <scope>NUCLEOTIDE SEQUENCE [LARGE SCALE GENOMIC DNA]</scope>
    <source>
        <strain evidence="4 5">N1-10</strain>
    </source>
</reference>
<dbReference type="Gene3D" id="3.50.50.60">
    <property type="entry name" value="FAD/NAD(P)-binding domain"/>
    <property type="match status" value="1"/>
</dbReference>
<dbReference type="Gene3D" id="3.30.9.10">
    <property type="entry name" value="D-Amino Acid Oxidase, subunit A, domain 2"/>
    <property type="match status" value="1"/>
</dbReference>
<proteinExistence type="predicted"/>
<evidence type="ECO:0000256" key="1">
    <source>
        <dbReference type="ARBA" id="ARBA00022630"/>
    </source>
</evidence>